<proteinExistence type="predicted"/>
<keyword evidence="3" id="KW-1185">Reference proteome</keyword>
<dbReference type="PATRIC" id="fig|1121290.3.peg.613"/>
<dbReference type="Proteomes" id="UP000175744">
    <property type="component" value="Unassembled WGS sequence"/>
</dbReference>
<dbReference type="Pfam" id="PF12706">
    <property type="entry name" value="Lactamase_B_2"/>
    <property type="match status" value="1"/>
</dbReference>
<protein>
    <submittedName>
        <fullName evidence="2">Metal-dependent hydrolase</fullName>
    </submittedName>
</protein>
<dbReference type="AlphaFoldDB" id="A0A1E8F0S5"/>
<dbReference type="OrthoDB" id="9805728at2"/>
<dbReference type="STRING" id="1121290.CLAOCE_06010"/>
<keyword evidence="2" id="KW-0378">Hydrolase</keyword>
<dbReference type="PANTHER" id="PTHR15032">
    <property type="entry name" value="N-ACYL-PHOSPHATIDYLETHANOLAMINE-HYDROLYZING PHOSPHOLIPASE D"/>
    <property type="match status" value="1"/>
</dbReference>
<organism evidence="2 3">
    <name type="scientific">Clostridium acetireducens DSM 10703</name>
    <dbReference type="NCBI Taxonomy" id="1121290"/>
    <lineage>
        <taxon>Bacteria</taxon>
        <taxon>Bacillati</taxon>
        <taxon>Bacillota</taxon>
        <taxon>Clostridia</taxon>
        <taxon>Eubacteriales</taxon>
        <taxon>Clostridiaceae</taxon>
        <taxon>Clostridium</taxon>
    </lineage>
</organism>
<evidence type="ECO:0000313" key="3">
    <source>
        <dbReference type="Proteomes" id="UP000175744"/>
    </source>
</evidence>
<comment type="caution">
    <text evidence="2">The sequence shown here is derived from an EMBL/GenBank/DDBJ whole genome shotgun (WGS) entry which is preliminary data.</text>
</comment>
<gene>
    <name evidence="2" type="ORF">CLOACE_06010</name>
</gene>
<dbReference type="GO" id="GO:0016787">
    <property type="term" value="F:hydrolase activity"/>
    <property type="evidence" value="ECO:0007669"/>
    <property type="project" value="UniProtKB-KW"/>
</dbReference>
<dbReference type="SMART" id="SM00849">
    <property type="entry name" value="Lactamase_B"/>
    <property type="match status" value="1"/>
</dbReference>
<dbReference type="RefSeq" id="WP_070109563.1">
    <property type="nucleotide sequence ID" value="NZ_LZFO01000006.1"/>
</dbReference>
<dbReference type="EMBL" id="LZFO01000006">
    <property type="protein sequence ID" value="OFI07015.1"/>
    <property type="molecule type" value="Genomic_DNA"/>
</dbReference>
<dbReference type="PANTHER" id="PTHR15032:SF36">
    <property type="entry name" value="METALLO-BETA-LACTAMASE DOMAIN-CONTAINING PROTEIN"/>
    <property type="match status" value="1"/>
</dbReference>
<name>A0A1E8F0S5_9CLOT</name>
<dbReference type="Gene3D" id="3.60.15.10">
    <property type="entry name" value="Ribonuclease Z/Hydroxyacylglutathione hydrolase-like"/>
    <property type="match status" value="1"/>
</dbReference>
<feature type="domain" description="Metallo-beta-lactamase" evidence="1">
    <location>
        <begin position="43"/>
        <end position="235"/>
    </location>
</feature>
<dbReference type="InterPro" id="IPR001279">
    <property type="entry name" value="Metallo-B-lactamas"/>
</dbReference>
<dbReference type="SUPFAM" id="SSF56281">
    <property type="entry name" value="Metallo-hydrolase/oxidoreductase"/>
    <property type="match status" value="1"/>
</dbReference>
<dbReference type="GO" id="GO:0005737">
    <property type="term" value="C:cytoplasm"/>
    <property type="evidence" value="ECO:0007669"/>
    <property type="project" value="TreeGrafter"/>
</dbReference>
<evidence type="ECO:0000259" key="1">
    <source>
        <dbReference type="SMART" id="SM00849"/>
    </source>
</evidence>
<evidence type="ECO:0000313" key="2">
    <source>
        <dbReference type="EMBL" id="OFI07015.1"/>
    </source>
</evidence>
<sequence>MSNLIKKLEYMYKLHKRNAKIYFKPILTPKNEPLITNSIHWIGHSTILINLYNKILVTDPVTSLSLGHLKRLIRPSKNLSGIKLDYILLSHCHMDHLNFSTLRKLNKDAVVFCPKNSVYPLKLLGFKKIHALSPNEEFKYKDISIKTLEANHDGRRYYLGKESKSNSYLIKEKSKSIFFAGDTAYTNEYKNLKADIALMPVGCYKPNEFQKMHCSPEQSFKMFKMMNSKTMIPIHYKTYILAQDSDLETYEILKRLNDGSIKFLDIGETINI</sequence>
<reference evidence="2 3" key="1">
    <citation type="submission" date="2016-06" db="EMBL/GenBank/DDBJ databases">
        <title>Genome sequence of Clostridium acetireducens DSM 10703.</title>
        <authorList>
            <person name="Poehlein A."/>
            <person name="Fluechter S."/>
            <person name="Duerre P."/>
            <person name="Daniel R."/>
        </authorList>
    </citation>
    <scope>NUCLEOTIDE SEQUENCE [LARGE SCALE GENOMIC DNA]</scope>
    <source>
        <strain evidence="2 3">DSM 10703</strain>
    </source>
</reference>
<accession>A0A1E8F0S5</accession>
<dbReference type="InterPro" id="IPR036866">
    <property type="entry name" value="RibonucZ/Hydroxyglut_hydro"/>
</dbReference>